<reference evidence="3 4" key="1">
    <citation type="submission" date="2018-12" db="EMBL/GenBank/DDBJ databases">
        <authorList>
            <person name="Tiukova I."/>
            <person name="Dainat J."/>
        </authorList>
    </citation>
    <scope>NUCLEOTIDE SEQUENCE [LARGE SCALE GENOMIC DNA]</scope>
</reference>
<protein>
    <submittedName>
        <fullName evidence="3">DEKNAAC102931</fullName>
    </submittedName>
</protein>
<dbReference type="EMBL" id="CAACVR010000014">
    <property type="protein sequence ID" value="VEU21904.1"/>
    <property type="molecule type" value="Genomic_DNA"/>
</dbReference>
<gene>
    <name evidence="3" type="ORF">BRENAR_LOCUS2636</name>
</gene>
<keyword evidence="1" id="KW-0175">Coiled coil</keyword>
<dbReference type="InParanoid" id="A0A448YLT7"/>
<dbReference type="InterPro" id="IPR028241">
    <property type="entry name" value="RAVE2/Rogdi"/>
</dbReference>
<dbReference type="STRING" id="13370.A0A448YLT7"/>
<keyword evidence="4" id="KW-1185">Reference proteome</keyword>
<dbReference type="PROSITE" id="PS51262">
    <property type="entry name" value="COS"/>
    <property type="match status" value="1"/>
</dbReference>
<dbReference type="InterPro" id="IPR017903">
    <property type="entry name" value="COS_domain"/>
</dbReference>
<dbReference type="PANTHER" id="PTHR13618:SF1">
    <property type="entry name" value="PROTEIN ROGDI HOMOLOG"/>
    <property type="match status" value="1"/>
</dbReference>
<dbReference type="Pfam" id="PF10259">
    <property type="entry name" value="Rogdi_lz"/>
    <property type="match status" value="1"/>
</dbReference>
<dbReference type="Proteomes" id="UP000290900">
    <property type="component" value="Unassembled WGS sequence"/>
</dbReference>
<dbReference type="GO" id="GO:0043291">
    <property type="term" value="C:RAVE complex"/>
    <property type="evidence" value="ECO:0007669"/>
    <property type="project" value="TreeGrafter"/>
</dbReference>
<evidence type="ECO:0000313" key="4">
    <source>
        <dbReference type="Proteomes" id="UP000290900"/>
    </source>
</evidence>
<sequence length="359" mass="41039">MTTQIFSDTPLSASQIETISKDNEARELAWLISSIVRPQLPEIKEGLSSCLRQVSEDNEAIFKLPLSSHKSEILKGTVSRKNYKIVGLNVSIKTKGFNSGRPFSLQLKEDQSIIIRQLLDCHDYIYKAVNTIDKIQETEQLDPLVFLKYIEQLYEQIISAKQALNDPNPAYIFPKYRTSAAKYEPEMPECINLDFFVNNSELTVDFQSLKRVTKRPWCTIVNVRGHLSFADYVRVKISKERNRSVHQIIIDEYQRLLRWQKNEEEKDEDEEVPTLGSTLKSIFGTSNDPSLSSLLKSASKYLEQCITYVDNENKPYVVNIVEKCEMVTSDPILLSLSVKLDSLEKAVGRLEGNMRSLAS</sequence>
<dbReference type="OrthoDB" id="66510at2759"/>
<dbReference type="PANTHER" id="PTHR13618">
    <property type="entry name" value="LEUCINE ZIPPER CONTAINING TRANSCRIPTION FACTOR LZF1"/>
    <property type="match status" value="1"/>
</dbReference>
<evidence type="ECO:0000256" key="1">
    <source>
        <dbReference type="ARBA" id="ARBA00023054"/>
    </source>
</evidence>
<evidence type="ECO:0000313" key="3">
    <source>
        <dbReference type="EMBL" id="VEU21904.1"/>
    </source>
</evidence>
<dbReference type="FunCoup" id="A0A448YLT7">
    <property type="interactions" value="67"/>
</dbReference>
<feature type="domain" description="COS" evidence="2">
    <location>
        <begin position="138"/>
        <end position="196"/>
    </location>
</feature>
<accession>A0A448YLT7</accession>
<name>A0A448YLT7_BRENA</name>
<dbReference type="AlphaFoldDB" id="A0A448YLT7"/>
<proteinExistence type="predicted"/>
<evidence type="ECO:0000259" key="2">
    <source>
        <dbReference type="PROSITE" id="PS51262"/>
    </source>
</evidence>
<organism evidence="3 4">
    <name type="scientific">Brettanomyces naardenensis</name>
    <name type="common">Yeast</name>
    <dbReference type="NCBI Taxonomy" id="13370"/>
    <lineage>
        <taxon>Eukaryota</taxon>
        <taxon>Fungi</taxon>
        <taxon>Dikarya</taxon>
        <taxon>Ascomycota</taxon>
        <taxon>Saccharomycotina</taxon>
        <taxon>Pichiomycetes</taxon>
        <taxon>Pichiales</taxon>
        <taxon>Pichiaceae</taxon>
        <taxon>Brettanomyces</taxon>
    </lineage>
</organism>